<evidence type="ECO:0000256" key="3">
    <source>
        <dbReference type="ARBA" id="ARBA00023136"/>
    </source>
</evidence>
<evidence type="ECO:0000313" key="6">
    <source>
        <dbReference type="Ensembl" id="ENSCCRP00020054017.1"/>
    </source>
</evidence>
<keyword evidence="2 4" id="KW-0812">Transmembrane</keyword>
<dbReference type="InterPro" id="IPR007110">
    <property type="entry name" value="Ig-like_dom"/>
</dbReference>
<sequence>CVTAVLYYLLNAADAVTGITGGIVIIHCVYKPETTKESAKSFCKVSGSECTTMTEVKNDLWIPEERFSLTDDKTLGFISVLIRNLTMNDSGTYRCKADSKLIKEKKLDVEEGKNEYSHHFLCHTFTGTAVI</sequence>
<dbReference type="Proteomes" id="UP000694701">
    <property type="component" value="Unplaced"/>
</dbReference>
<reference evidence="6" key="1">
    <citation type="submission" date="2025-08" db="UniProtKB">
        <authorList>
            <consortium name="Ensembl"/>
        </authorList>
    </citation>
    <scope>IDENTIFICATION</scope>
</reference>
<comment type="subcellular location">
    <subcellularLocation>
        <location evidence="1">Membrane</location>
    </subcellularLocation>
</comment>
<feature type="transmembrane region" description="Helical" evidence="4">
    <location>
        <begin position="6"/>
        <end position="30"/>
    </location>
</feature>
<evidence type="ECO:0000259" key="5">
    <source>
        <dbReference type="PROSITE" id="PS50835"/>
    </source>
</evidence>
<dbReference type="PROSITE" id="PS50835">
    <property type="entry name" value="IG_LIKE"/>
    <property type="match status" value="1"/>
</dbReference>
<dbReference type="SUPFAM" id="SSF48726">
    <property type="entry name" value="Immunoglobulin"/>
    <property type="match status" value="1"/>
</dbReference>
<dbReference type="GO" id="GO:0005886">
    <property type="term" value="C:plasma membrane"/>
    <property type="evidence" value="ECO:0007669"/>
    <property type="project" value="TreeGrafter"/>
</dbReference>
<dbReference type="InterPro" id="IPR013106">
    <property type="entry name" value="Ig_V-set"/>
</dbReference>
<dbReference type="GO" id="GO:0004888">
    <property type="term" value="F:transmembrane signaling receptor activity"/>
    <property type="evidence" value="ECO:0007669"/>
    <property type="project" value="TreeGrafter"/>
</dbReference>
<dbReference type="PANTHER" id="PTHR11860">
    <property type="entry name" value="POLYMERIC-IMMUNOGLOBULIN RECEPTOR"/>
    <property type="match status" value="1"/>
</dbReference>
<dbReference type="Pfam" id="PF07686">
    <property type="entry name" value="V-set"/>
    <property type="match status" value="1"/>
</dbReference>
<evidence type="ECO:0000256" key="1">
    <source>
        <dbReference type="ARBA" id="ARBA00004370"/>
    </source>
</evidence>
<dbReference type="InterPro" id="IPR013783">
    <property type="entry name" value="Ig-like_fold"/>
</dbReference>
<dbReference type="InterPro" id="IPR036179">
    <property type="entry name" value="Ig-like_dom_sf"/>
</dbReference>
<protein>
    <recommendedName>
        <fullName evidence="5">Ig-like domain-containing protein</fullName>
    </recommendedName>
</protein>
<dbReference type="Gene3D" id="2.60.40.10">
    <property type="entry name" value="Immunoglobulins"/>
    <property type="match status" value="1"/>
</dbReference>
<dbReference type="InterPro" id="IPR050671">
    <property type="entry name" value="CD300_family_receptors"/>
</dbReference>
<evidence type="ECO:0000313" key="7">
    <source>
        <dbReference type="Proteomes" id="UP000694701"/>
    </source>
</evidence>
<feature type="domain" description="Ig-like" evidence="5">
    <location>
        <begin position="43"/>
        <end position="108"/>
    </location>
</feature>
<evidence type="ECO:0000256" key="2">
    <source>
        <dbReference type="ARBA" id="ARBA00022692"/>
    </source>
</evidence>
<dbReference type="PANTHER" id="PTHR11860:SF118">
    <property type="entry name" value="CMRF35-LIKE MOLECULE 3-RELATED"/>
    <property type="match status" value="1"/>
</dbReference>
<accession>A0A8C2HMI6</accession>
<keyword evidence="4" id="KW-1133">Transmembrane helix</keyword>
<dbReference type="AlphaFoldDB" id="A0A8C2HMI6"/>
<keyword evidence="3 4" id="KW-0472">Membrane</keyword>
<dbReference type="Ensembl" id="ENSCCRT00020059088.1">
    <property type="protein sequence ID" value="ENSCCRP00020054017.1"/>
    <property type="gene ID" value="ENSCCRG00020024489.1"/>
</dbReference>
<name>A0A8C2HMI6_CYPCA</name>
<proteinExistence type="predicted"/>
<organism evidence="6 7">
    <name type="scientific">Cyprinus carpio</name>
    <name type="common">Common carp</name>
    <dbReference type="NCBI Taxonomy" id="7962"/>
    <lineage>
        <taxon>Eukaryota</taxon>
        <taxon>Metazoa</taxon>
        <taxon>Chordata</taxon>
        <taxon>Craniata</taxon>
        <taxon>Vertebrata</taxon>
        <taxon>Euteleostomi</taxon>
        <taxon>Actinopterygii</taxon>
        <taxon>Neopterygii</taxon>
        <taxon>Teleostei</taxon>
        <taxon>Ostariophysi</taxon>
        <taxon>Cypriniformes</taxon>
        <taxon>Cyprinidae</taxon>
        <taxon>Cyprininae</taxon>
        <taxon>Cyprinus</taxon>
    </lineage>
</organism>
<evidence type="ECO:0000256" key="4">
    <source>
        <dbReference type="SAM" id="Phobius"/>
    </source>
</evidence>